<protein>
    <submittedName>
        <fullName evidence="2">Uncharacterized protein</fullName>
    </submittedName>
</protein>
<gene>
    <name evidence="4" type="ORF">G6321_00039070</name>
    <name evidence="2" type="ORF">G6321_29255</name>
    <name evidence="3" type="ORF">J4G43_040825</name>
    <name evidence="1" type="ORF">J4G43_42670</name>
</gene>
<evidence type="ECO:0000313" key="5">
    <source>
        <dbReference type="Proteomes" id="UP000564836"/>
    </source>
</evidence>
<evidence type="ECO:0000313" key="4">
    <source>
        <dbReference type="EMBL" id="UGX91710.1"/>
    </source>
</evidence>
<reference evidence="1" key="3">
    <citation type="submission" date="2021-03" db="EMBL/GenBank/DDBJ databases">
        <title>Whole Genome Sequence of Bradyrhizobium sp. Strain 144S4.</title>
        <authorList>
            <person name="Bromfield E.S.P."/>
            <person name="Cloutier S."/>
        </authorList>
    </citation>
    <scope>NUCLEOTIDE SEQUENCE [LARGE SCALE GENOMIC DNA]</scope>
    <source>
        <strain evidence="1">144S4</strain>
    </source>
</reference>
<dbReference type="RefSeq" id="WP_166350443.1">
    <property type="nucleotide sequence ID" value="NZ_CP086136.1"/>
</dbReference>
<accession>A0A7Z0QD75</accession>
<evidence type="ECO:0000313" key="3">
    <source>
        <dbReference type="EMBL" id="UEM10896.1"/>
    </source>
</evidence>
<dbReference type="EMBL" id="CP086136">
    <property type="protein sequence ID" value="UEM10896.1"/>
    <property type="molecule type" value="Genomic_DNA"/>
</dbReference>
<organism evidence="2">
    <name type="scientific">Bradyrhizobium barranii subsp. barranii</name>
    <dbReference type="NCBI Taxonomy" id="2823807"/>
    <lineage>
        <taxon>Bacteria</taxon>
        <taxon>Pseudomonadati</taxon>
        <taxon>Pseudomonadota</taxon>
        <taxon>Alphaproteobacteria</taxon>
        <taxon>Hyphomicrobiales</taxon>
        <taxon>Nitrobacteraceae</taxon>
        <taxon>Bradyrhizobium</taxon>
        <taxon>Bradyrhizobium barranii</taxon>
    </lineage>
</organism>
<dbReference type="AlphaFoldDB" id="A0A7Z0QD75"/>
<reference evidence="4 5" key="1">
    <citation type="journal article" date="2017" name="Syst. Appl. Microbiol.">
        <title>Soybeans inoculated with root zone soils of Canadian native legumes harbour diverse and novel Bradyrhizobium spp. that possess agricultural potential.</title>
        <authorList>
            <person name="Bromfield E.S.P."/>
            <person name="Cloutier S."/>
            <person name="Tambong J.T."/>
            <person name="Tran Thi T.V."/>
        </authorList>
    </citation>
    <scope>NUCLEOTIDE SEQUENCE [LARGE SCALE GENOMIC DNA]</scope>
    <source>
        <strain evidence="4 5">323S2</strain>
    </source>
</reference>
<reference evidence="2" key="2">
    <citation type="submission" date="2020-06" db="EMBL/GenBank/DDBJ databases">
        <title>Whole Genome Sequence of Bradyrhizobium sp. Strain 323S2.</title>
        <authorList>
            <person name="Bromfield E.S.P."/>
        </authorList>
    </citation>
    <scope>NUCLEOTIDE SEQUENCE [LARGE SCALE GENOMIC DNA]</scope>
    <source>
        <strain evidence="2">323S2</strain>
    </source>
</reference>
<sequence length="76" mass="8187">MGVILPFVLDGVFEPNDIEAMSLACEEACNSLHINGDARARETIAARVIAFARRGERSPMVLRDRVLAEANADAGC</sequence>
<dbReference type="EMBL" id="JACBFH010000001">
    <property type="protein sequence ID" value="NYY92319.1"/>
    <property type="molecule type" value="Genomic_DNA"/>
</dbReference>
<name>A0A7Z0QD75_9BRAD</name>
<proteinExistence type="predicted"/>
<evidence type="ECO:0000313" key="2">
    <source>
        <dbReference type="EMBL" id="NYY92319.1"/>
    </source>
</evidence>
<dbReference type="KEGG" id="bban:J4G43_040825"/>
<evidence type="ECO:0000313" key="1">
    <source>
        <dbReference type="EMBL" id="MBO1867351.1"/>
    </source>
</evidence>
<dbReference type="Proteomes" id="UP000664702">
    <property type="component" value="Chromosome"/>
</dbReference>
<reference evidence="5 6" key="4">
    <citation type="journal article" date="2022" name="Int. J. Syst. Evol. Microbiol.">
        <title>Strains of Bradyrhizobium barranii sp. nov. associated with legumes native to Canada are symbionts of soybeans and belong to different subspecies (subsp. barranii subsp. nov. and subsp. apii subsp. nov.) and symbiovars (sv. glycinearum and sv. septentrionale).</title>
        <authorList>
            <person name="Bromfield E.S.P."/>
            <person name="Cloutier S."/>
            <person name="Wasai-Hara S."/>
            <person name="Minamisawa K."/>
        </authorList>
    </citation>
    <scope>NUCLEOTIDE SEQUENCE [LARGE SCALE GENOMIC DNA]</scope>
    <source>
        <strain evidence="3 6">144S4</strain>
        <strain evidence="5">323S2</strain>
    </source>
</reference>
<dbReference type="Proteomes" id="UP000564836">
    <property type="component" value="Chromosome"/>
</dbReference>
<evidence type="ECO:0000313" key="6">
    <source>
        <dbReference type="Proteomes" id="UP000664702"/>
    </source>
</evidence>
<dbReference type="EMBL" id="CP088280">
    <property type="protein sequence ID" value="UGX91710.1"/>
    <property type="molecule type" value="Genomic_DNA"/>
</dbReference>
<dbReference type="EMBL" id="JAGEMI010000001">
    <property type="protein sequence ID" value="MBO1867351.1"/>
    <property type="molecule type" value="Genomic_DNA"/>
</dbReference>